<feature type="transmembrane region" description="Helical" evidence="1">
    <location>
        <begin position="119"/>
        <end position="140"/>
    </location>
</feature>
<feature type="transmembrane region" description="Helical" evidence="1">
    <location>
        <begin position="208"/>
        <end position="228"/>
    </location>
</feature>
<evidence type="ECO:0000256" key="1">
    <source>
        <dbReference type="SAM" id="Phobius"/>
    </source>
</evidence>
<feature type="domain" description="EamA" evidence="2">
    <location>
        <begin position="151"/>
        <end position="275"/>
    </location>
</feature>
<dbReference type="Pfam" id="PF00892">
    <property type="entry name" value="EamA"/>
    <property type="match status" value="2"/>
</dbReference>
<feature type="transmembrane region" description="Helical" evidence="1">
    <location>
        <begin position="152"/>
        <end position="170"/>
    </location>
</feature>
<dbReference type="SUPFAM" id="SSF103481">
    <property type="entry name" value="Multidrug resistance efflux transporter EmrE"/>
    <property type="match status" value="2"/>
</dbReference>
<dbReference type="OrthoDB" id="5810973at2"/>
<keyword evidence="1" id="KW-1133">Transmembrane helix</keyword>
<sequence>MQSQAGYILLALMSAVLMGTIGIFAKYAALPAEQITFFRLLFGSLFLVVYMLISGKKAQILHKPSKRHLINGAMLAGFMSFYVEAIDYTSMANVIMVIYLAPLLTAIIAHFVLGEKLKLFNIIAIGIALLGFILMSPSANTNTLANSDEAKGLFFSILALFTYSGFMLINRKPSQATAYQSTLIQLSVGSLCLLPLIITQPIQISGEQVAYLLAIGFLPGFLAILFAVKALQHLPAVTFGTLAYLEPVAVVSQAWWLFAESLTPIQLLGCSLIITAGMAQGLLSQGIQSQARPELAECK</sequence>
<dbReference type="AlphaFoldDB" id="A0A1S6HK34"/>
<dbReference type="InterPro" id="IPR000620">
    <property type="entry name" value="EamA_dom"/>
</dbReference>
<keyword evidence="1" id="KW-0472">Membrane</keyword>
<feature type="transmembrane region" description="Helical" evidence="1">
    <location>
        <begin position="264"/>
        <end position="283"/>
    </location>
</feature>
<dbReference type="InterPro" id="IPR037185">
    <property type="entry name" value="EmrE-like"/>
</dbReference>
<feature type="transmembrane region" description="Helical" evidence="1">
    <location>
        <begin position="92"/>
        <end position="112"/>
    </location>
</feature>
<feature type="domain" description="EamA" evidence="2">
    <location>
        <begin position="7"/>
        <end position="136"/>
    </location>
</feature>
<accession>A0A1S6HK34</accession>
<evidence type="ECO:0000313" key="3">
    <source>
        <dbReference type="EMBL" id="AQS35869.1"/>
    </source>
</evidence>
<protein>
    <submittedName>
        <fullName evidence="3">Putative permease</fullName>
    </submittedName>
</protein>
<dbReference type="Gene3D" id="1.10.3730.20">
    <property type="match status" value="1"/>
</dbReference>
<gene>
    <name evidence="3" type="ORF">Sps_00675</name>
</gene>
<feature type="transmembrane region" description="Helical" evidence="1">
    <location>
        <begin position="69"/>
        <end position="86"/>
    </location>
</feature>
<feature type="transmembrane region" description="Helical" evidence="1">
    <location>
        <begin position="235"/>
        <end position="258"/>
    </location>
</feature>
<dbReference type="PANTHER" id="PTHR22911:SF79">
    <property type="entry name" value="MOBA-LIKE NTP TRANSFERASE DOMAIN-CONTAINING PROTEIN"/>
    <property type="match status" value="1"/>
</dbReference>
<name>A0A1S6HK34_9GAMM</name>
<dbReference type="Proteomes" id="UP000189545">
    <property type="component" value="Chromosome"/>
</dbReference>
<evidence type="ECO:0000259" key="2">
    <source>
        <dbReference type="Pfam" id="PF00892"/>
    </source>
</evidence>
<proteinExistence type="predicted"/>
<reference evidence="3 4" key="1">
    <citation type="submission" date="2016-03" db="EMBL/GenBank/DDBJ databases">
        <title>Complete genome sequence of Shewanella psychrophila WP2, a deep sea bacterium isolated from west Pacific sediment.</title>
        <authorList>
            <person name="Xu G."/>
            <person name="Jian H."/>
        </authorList>
    </citation>
    <scope>NUCLEOTIDE SEQUENCE [LARGE SCALE GENOMIC DNA]</scope>
    <source>
        <strain evidence="3 4">WP2</strain>
    </source>
</reference>
<keyword evidence="4" id="KW-1185">Reference proteome</keyword>
<dbReference type="EMBL" id="CP014782">
    <property type="protein sequence ID" value="AQS35869.1"/>
    <property type="molecule type" value="Genomic_DNA"/>
</dbReference>
<dbReference type="PANTHER" id="PTHR22911">
    <property type="entry name" value="ACYL-MALONYL CONDENSING ENZYME-RELATED"/>
    <property type="match status" value="1"/>
</dbReference>
<dbReference type="RefSeq" id="WP_077751225.1">
    <property type="nucleotide sequence ID" value="NZ_CP014782.1"/>
</dbReference>
<evidence type="ECO:0000313" key="4">
    <source>
        <dbReference type="Proteomes" id="UP000189545"/>
    </source>
</evidence>
<feature type="transmembrane region" description="Helical" evidence="1">
    <location>
        <begin position="182"/>
        <end position="202"/>
    </location>
</feature>
<feature type="transmembrane region" description="Helical" evidence="1">
    <location>
        <begin position="35"/>
        <end position="53"/>
    </location>
</feature>
<dbReference type="GO" id="GO:0016020">
    <property type="term" value="C:membrane"/>
    <property type="evidence" value="ECO:0007669"/>
    <property type="project" value="InterPro"/>
</dbReference>
<organism evidence="3 4">
    <name type="scientific">Shewanella psychrophila</name>
    <dbReference type="NCBI Taxonomy" id="225848"/>
    <lineage>
        <taxon>Bacteria</taxon>
        <taxon>Pseudomonadati</taxon>
        <taxon>Pseudomonadota</taxon>
        <taxon>Gammaproteobacteria</taxon>
        <taxon>Alteromonadales</taxon>
        <taxon>Shewanellaceae</taxon>
        <taxon>Shewanella</taxon>
    </lineage>
</organism>
<dbReference type="KEGG" id="spsw:Sps_00675"/>
<keyword evidence="1" id="KW-0812">Transmembrane</keyword>
<feature type="transmembrane region" description="Helical" evidence="1">
    <location>
        <begin position="7"/>
        <end position="29"/>
    </location>
</feature>